<feature type="compositionally biased region" description="Gly residues" evidence="1">
    <location>
        <begin position="233"/>
        <end position="245"/>
    </location>
</feature>
<dbReference type="AlphaFoldDB" id="A0A4Q7YVW8"/>
<keyword evidence="3" id="KW-1185">Reference proteome</keyword>
<name>A0A4Q7YVW8_9BACT</name>
<accession>A0A4Q7YVW8</accession>
<reference evidence="2 3" key="1">
    <citation type="submission" date="2019-02" db="EMBL/GenBank/DDBJ databases">
        <title>Genomic Encyclopedia of Archaeal and Bacterial Type Strains, Phase II (KMG-II): from individual species to whole genera.</title>
        <authorList>
            <person name="Goeker M."/>
        </authorList>
    </citation>
    <scope>NUCLEOTIDE SEQUENCE [LARGE SCALE GENOMIC DNA]</scope>
    <source>
        <strain evidence="2 3">DSM 18101</strain>
    </source>
</reference>
<gene>
    <name evidence="2" type="ORF">BDD14_2728</name>
</gene>
<proteinExistence type="predicted"/>
<dbReference type="EMBL" id="SHKW01000001">
    <property type="protein sequence ID" value="RZU41223.1"/>
    <property type="molecule type" value="Genomic_DNA"/>
</dbReference>
<sequence>MPLRANYRDSSPTAQNDGELFVEEADSSDAFGSGGEALRSVLFGDAAEGVDGNGVGGEAGFVQGFEAGGGRDELAGDGFSEDRGEEDGIGAVAAGDLNFSEGVAGDGDDGGRKSEARIAAAHVAGEQGRVGGKVDAVSPTLNGGLETAVDEQASGRGLGGNGGEDAVGEIGKISGEEIFFAELDKVDASPRPQGGLLDEGRVSLGLVAGKQGAVGDGAAEHVDKFSSRSEMMGLGGGETGSGGGPRRGRVVVFRQRVCSEGSPEGR</sequence>
<evidence type="ECO:0000256" key="1">
    <source>
        <dbReference type="SAM" id="MobiDB-lite"/>
    </source>
</evidence>
<feature type="region of interest" description="Disordered" evidence="1">
    <location>
        <begin position="226"/>
        <end position="248"/>
    </location>
</feature>
<evidence type="ECO:0000313" key="3">
    <source>
        <dbReference type="Proteomes" id="UP000292958"/>
    </source>
</evidence>
<evidence type="ECO:0000313" key="2">
    <source>
        <dbReference type="EMBL" id="RZU41223.1"/>
    </source>
</evidence>
<dbReference type="Proteomes" id="UP000292958">
    <property type="component" value="Unassembled WGS sequence"/>
</dbReference>
<comment type="caution">
    <text evidence="2">The sequence shown here is derived from an EMBL/GenBank/DDBJ whole genome shotgun (WGS) entry which is preliminary data.</text>
</comment>
<organism evidence="2 3">
    <name type="scientific">Edaphobacter modestus</name>
    <dbReference type="NCBI Taxonomy" id="388466"/>
    <lineage>
        <taxon>Bacteria</taxon>
        <taxon>Pseudomonadati</taxon>
        <taxon>Acidobacteriota</taxon>
        <taxon>Terriglobia</taxon>
        <taxon>Terriglobales</taxon>
        <taxon>Acidobacteriaceae</taxon>
        <taxon>Edaphobacter</taxon>
    </lineage>
</organism>
<protein>
    <submittedName>
        <fullName evidence="2">Uncharacterized protein</fullName>
    </submittedName>
</protein>